<comment type="caution">
    <text evidence="3">The sequence shown here is derived from an EMBL/GenBank/DDBJ whole genome shotgun (WGS) entry which is preliminary data.</text>
</comment>
<feature type="compositionally biased region" description="Basic residues" evidence="2">
    <location>
        <begin position="194"/>
        <end position="203"/>
    </location>
</feature>
<reference evidence="3 4" key="1">
    <citation type="journal article" date="2023" name="Plants (Basel)">
        <title>Bridging the Gap: Combining Genomics and Transcriptomics Approaches to Understand Stylosanthes scabra, an Orphan Legume from the Brazilian Caatinga.</title>
        <authorList>
            <person name="Ferreira-Neto J.R.C."/>
            <person name="da Silva M.D."/>
            <person name="Binneck E."/>
            <person name="de Melo N.F."/>
            <person name="da Silva R.H."/>
            <person name="de Melo A.L.T.M."/>
            <person name="Pandolfi V."/>
            <person name="Bustamante F.O."/>
            <person name="Brasileiro-Vidal A.C."/>
            <person name="Benko-Iseppon A.M."/>
        </authorList>
    </citation>
    <scope>NUCLEOTIDE SEQUENCE [LARGE SCALE GENOMIC DNA]</scope>
    <source>
        <tissue evidence="3">Leaves</tissue>
    </source>
</reference>
<dbReference type="PANTHER" id="PTHR33924:SF5">
    <property type="entry name" value="CATION-TRANSPORTING ATPASE"/>
    <property type="match status" value="1"/>
</dbReference>
<name>A0ABU6WA77_9FABA</name>
<organism evidence="3 4">
    <name type="scientific">Stylosanthes scabra</name>
    <dbReference type="NCBI Taxonomy" id="79078"/>
    <lineage>
        <taxon>Eukaryota</taxon>
        <taxon>Viridiplantae</taxon>
        <taxon>Streptophyta</taxon>
        <taxon>Embryophyta</taxon>
        <taxon>Tracheophyta</taxon>
        <taxon>Spermatophyta</taxon>
        <taxon>Magnoliopsida</taxon>
        <taxon>eudicotyledons</taxon>
        <taxon>Gunneridae</taxon>
        <taxon>Pentapetalae</taxon>
        <taxon>rosids</taxon>
        <taxon>fabids</taxon>
        <taxon>Fabales</taxon>
        <taxon>Fabaceae</taxon>
        <taxon>Papilionoideae</taxon>
        <taxon>50 kb inversion clade</taxon>
        <taxon>dalbergioids sensu lato</taxon>
        <taxon>Dalbergieae</taxon>
        <taxon>Pterocarpus clade</taxon>
        <taxon>Stylosanthes</taxon>
    </lineage>
</organism>
<feature type="region of interest" description="Disordered" evidence="2">
    <location>
        <begin position="192"/>
        <end position="219"/>
    </location>
</feature>
<protein>
    <submittedName>
        <fullName evidence="3">Uncharacterized protein</fullName>
    </submittedName>
</protein>
<evidence type="ECO:0000313" key="3">
    <source>
        <dbReference type="EMBL" id="MED6181736.1"/>
    </source>
</evidence>
<evidence type="ECO:0000256" key="1">
    <source>
        <dbReference type="SAM" id="Coils"/>
    </source>
</evidence>
<evidence type="ECO:0000313" key="4">
    <source>
        <dbReference type="Proteomes" id="UP001341840"/>
    </source>
</evidence>
<dbReference type="PANTHER" id="PTHR33924">
    <property type="entry name" value="CATION-TRANSPORTING ATPASE"/>
    <property type="match status" value="1"/>
</dbReference>
<keyword evidence="1" id="KW-0175">Coiled coil</keyword>
<keyword evidence="4" id="KW-1185">Reference proteome</keyword>
<dbReference type="EMBL" id="JASCZI010181317">
    <property type="protein sequence ID" value="MED6181736.1"/>
    <property type="molecule type" value="Genomic_DNA"/>
</dbReference>
<evidence type="ECO:0000256" key="2">
    <source>
        <dbReference type="SAM" id="MobiDB-lite"/>
    </source>
</evidence>
<feature type="coiled-coil region" evidence="1">
    <location>
        <begin position="509"/>
        <end position="536"/>
    </location>
</feature>
<proteinExistence type="predicted"/>
<accession>A0ABU6WA77</accession>
<feature type="region of interest" description="Disordered" evidence="2">
    <location>
        <begin position="100"/>
        <end position="122"/>
    </location>
</feature>
<sequence length="594" mass="66243">MEEHCNSKFATSEKSMLTTQSVTKILGEKRGSSHLKEKHDLPRKRVKIRDLESVVQSAAQISTHRSELARHKEDCVRQAVSEKEVSRVTEIPGTIEMNVSEEEETGRETIQDGVIPSPRNLDLNTDACGGRFSSPDKRGRGGCVENLTTVSSLEEKQEKQEKEQGGNVMISRGINVDLNAAEDITSSVNLEAAHHHHKGRSHLKSKDVSESGSCTGPIEEKDPMRIWKEMKQNGFLSSSHGGIPVPKQRGRKSKNEMLKKKMEIAKREQISRFTKIAAPSGLLNDLNPGIINHVRNRKQVHSIIEALVKSEMNENNNAGSNQTAHRTNVSTENRKKDLDYMADGSRHMKKHLGKMNDSTWIMDGRVCDRDSSILEKSSLRSCSSHSMFEREDDILALKLSSSMNASMGSTTLSSEESSNLAIVPSLSLKAATVASQWLELLHQDIKGRLSALRRSRRRVRAVITTELPFLIAKEFTNNQENDPFAAKMTAGISTSKPADMHRARWTALFDHMDEALSEEEKQLESWLNQVKEKQLLCDQGLQQVNWNITYGLQQMGTSENDSRVTVLDGSEKELAVNAAAASIYSTCNFLLSQS</sequence>
<dbReference type="Proteomes" id="UP001341840">
    <property type="component" value="Unassembled WGS sequence"/>
</dbReference>
<gene>
    <name evidence="3" type="ORF">PIB30_022174</name>
</gene>